<evidence type="ECO:0000256" key="2">
    <source>
        <dbReference type="ARBA" id="ARBA00022598"/>
    </source>
</evidence>
<dbReference type="InterPro" id="IPR011063">
    <property type="entry name" value="TilS/TtcA_N"/>
</dbReference>
<dbReference type="GO" id="GO:0008033">
    <property type="term" value="P:tRNA processing"/>
    <property type="evidence" value="ECO:0007669"/>
    <property type="project" value="UniProtKB-KW"/>
</dbReference>
<dbReference type="AlphaFoldDB" id="A0A8T2UEB9"/>
<name>A0A8T2UEB9_CERRI</name>
<dbReference type="Gene3D" id="1.20.59.20">
    <property type="match status" value="1"/>
</dbReference>
<dbReference type="InterPro" id="IPR014729">
    <property type="entry name" value="Rossmann-like_a/b/a_fold"/>
</dbReference>
<keyword evidence="2" id="KW-0436">Ligase</keyword>
<comment type="caution">
    <text evidence="9">The sequence shown here is derived from an EMBL/GenBank/DDBJ whole genome shotgun (WGS) entry which is preliminary data.</text>
</comment>
<sequence>MKVNGEVSAVPCVSSLPFTFHKVHGAKCVLRVGSSGSQRYCGVGSCIVSISPAEGLCMPNRGDYHPQREEKPQKSRSSAQSSLLSKLGATLKNRDLLQPRQKVLVAVSGGQDSVSLIFLLKRLQTEWDWELGIVHCDHQWSPSSRSQASHVSQIAAHLELDFYQAVATQNVNGESAARKWRYEILHRIASSHGYSAIVTAHTGSDRVETLLHNLFRGSGLHGLQALTWKRWSRASAFFPPGSSYLIEQMNSHAQVYESAESHRIALIRPLLDTSRKELKEFCDTERLPLWPDPSNFFMDIRRNKIRHQLLPFLRENFQPSIDKSLNRWAEIVSGEDSFLQELCDSIRQQSESIYVNEGVNGRALNIHMIRNFHVAVQRRVIKQYVEAFSGRALGFDHVEQLRKTCIVRSCKNGQCFSLPGDVVLQIVDEKFILYHKSNK</sequence>
<dbReference type="Proteomes" id="UP000825935">
    <property type="component" value="Chromosome 8"/>
</dbReference>
<keyword evidence="10" id="KW-1185">Reference proteome</keyword>
<dbReference type="InterPro" id="IPR012795">
    <property type="entry name" value="tRNA_Ile_lys_synt_N"/>
</dbReference>
<dbReference type="EMBL" id="CM035413">
    <property type="protein sequence ID" value="KAH7431865.1"/>
    <property type="molecule type" value="Genomic_DNA"/>
</dbReference>
<dbReference type="HAMAP" id="MF_01161">
    <property type="entry name" value="tRNA_Ile_lys_synt"/>
    <property type="match status" value="1"/>
</dbReference>
<evidence type="ECO:0000256" key="3">
    <source>
        <dbReference type="ARBA" id="ARBA00022694"/>
    </source>
</evidence>
<accession>A0A8T2UEB9</accession>
<organism evidence="9 10">
    <name type="scientific">Ceratopteris richardii</name>
    <name type="common">Triangle waterfern</name>
    <dbReference type="NCBI Taxonomy" id="49495"/>
    <lineage>
        <taxon>Eukaryota</taxon>
        <taxon>Viridiplantae</taxon>
        <taxon>Streptophyta</taxon>
        <taxon>Embryophyta</taxon>
        <taxon>Tracheophyta</taxon>
        <taxon>Polypodiopsida</taxon>
        <taxon>Polypodiidae</taxon>
        <taxon>Polypodiales</taxon>
        <taxon>Pteridineae</taxon>
        <taxon>Pteridaceae</taxon>
        <taxon>Parkerioideae</taxon>
        <taxon>Ceratopteris</taxon>
    </lineage>
</organism>
<dbReference type="PANTHER" id="PTHR43033:SF1">
    <property type="entry name" value="TRNA(ILE)-LYSIDINE SYNTHASE-RELATED"/>
    <property type="match status" value="1"/>
</dbReference>
<feature type="domain" description="tRNA(Ile)-lysidine/2-thiocytidine synthase N-terminal" evidence="8">
    <location>
        <begin position="102"/>
        <end position="308"/>
    </location>
</feature>
<protein>
    <recommendedName>
        <fullName evidence="1">tRNA(Ile)-lysidine synthetase</fullName>
        <ecNumber evidence="1">6.3.4.19</ecNumber>
    </recommendedName>
</protein>
<evidence type="ECO:0000313" key="10">
    <source>
        <dbReference type="Proteomes" id="UP000825935"/>
    </source>
</evidence>
<evidence type="ECO:0000256" key="7">
    <source>
        <dbReference type="SAM" id="MobiDB-lite"/>
    </source>
</evidence>
<dbReference type="PANTHER" id="PTHR43033">
    <property type="entry name" value="TRNA(ILE)-LYSIDINE SYNTHASE-RELATED"/>
    <property type="match status" value="1"/>
</dbReference>
<evidence type="ECO:0000256" key="1">
    <source>
        <dbReference type="ARBA" id="ARBA00013267"/>
    </source>
</evidence>
<dbReference type="OrthoDB" id="434144at2759"/>
<keyword evidence="4" id="KW-0547">Nucleotide-binding</keyword>
<dbReference type="GO" id="GO:0032267">
    <property type="term" value="F:tRNA(Ile)-lysidine synthase activity"/>
    <property type="evidence" value="ECO:0007669"/>
    <property type="project" value="UniProtKB-EC"/>
</dbReference>
<dbReference type="EC" id="6.3.4.19" evidence="1"/>
<dbReference type="NCBIfam" id="TIGR02432">
    <property type="entry name" value="lysidine_TilS_N"/>
    <property type="match status" value="1"/>
</dbReference>
<dbReference type="Gene3D" id="3.40.50.620">
    <property type="entry name" value="HUPs"/>
    <property type="match status" value="1"/>
</dbReference>
<keyword evidence="5" id="KW-0067">ATP-binding</keyword>
<evidence type="ECO:0000313" key="9">
    <source>
        <dbReference type="EMBL" id="KAH7431865.1"/>
    </source>
</evidence>
<dbReference type="InterPro" id="IPR012094">
    <property type="entry name" value="tRNA_Ile_lys_synt"/>
</dbReference>
<reference evidence="9" key="1">
    <citation type="submission" date="2021-08" db="EMBL/GenBank/DDBJ databases">
        <title>WGS assembly of Ceratopteris richardii.</title>
        <authorList>
            <person name="Marchant D.B."/>
            <person name="Chen G."/>
            <person name="Jenkins J."/>
            <person name="Shu S."/>
            <person name="Leebens-Mack J."/>
            <person name="Grimwood J."/>
            <person name="Schmutz J."/>
            <person name="Soltis P."/>
            <person name="Soltis D."/>
            <person name="Chen Z.-H."/>
        </authorList>
    </citation>
    <scope>NUCLEOTIDE SEQUENCE</scope>
    <source>
        <strain evidence="9">Whitten #5841</strain>
        <tissue evidence="9">Leaf</tissue>
    </source>
</reference>
<comment type="catalytic activity">
    <reaction evidence="6">
        <text>cytidine(34) in tRNA(Ile2) + L-lysine + ATP = lysidine(34) in tRNA(Ile2) + AMP + diphosphate + H(+)</text>
        <dbReference type="Rhea" id="RHEA:43744"/>
        <dbReference type="Rhea" id="RHEA-COMP:10625"/>
        <dbReference type="Rhea" id="RHEA-COMP:10670"/>
        <dbReference type="ChEBI" id="CHEBI:15378"/>
        <dbReference type="ChEBI" id="CHEBI:30616"/>
        <dbReference type="ChEBI" id="CHEBI:32551"/>
        <dbReference type="ChEBI" id="CHEBI:33019"/>
        <dbReference type="ChEBI" id="CHEBI:82748"/>
        <dbReference type="ChEBI" id="CHEBI:83665"/>
        <dbReference type="ChEBI" id="CHEBI:456215"/>
        <dbReference type="EC" id="6.3.4.19"/>
    </reaction>
</comment>
<feature type="region of interest" description="Disordered" evidence="7">
    <location>
        <begin position="59"/>
        <end position="79"/>
    </location>
</feature>
<dbReference type="SUPFAM" id="SSF52402">
    <property type="entry name" value="Adenine nucleotide alpha hydrolases-like"/>
    <property type="match status" value="1"/>
</dbReference>
<dbReference type="CDD" id="cd01992">
    <property type="entry name" value="TilS_N"/>
    <property type="match status" value="1"/>
</dbReference>
<evidence type="ECO:0000259" key="8">
    <source>
        <dbReference type="Pfam" id="PF01171"/>
    </source>
</evidence>
<dbReference type="OMA" id="GQDSICL"/>
<feature type="compositionally biased region" description="Basic and acidic residues" evidence="7">
    <location>
        <begin position="62"/>
        <end position="73"/>
    </location>
</feature>
<dbReference type="GO" id="GO:0005524">
    <property type="term" value="F:ATP binding"/>
    <property type="evidence" value="ECO:0007669"/>
    <property type="project" value="UniProtKB-KW"/>
</dbReference>
<keyword evidence="3" id="KW-0819">tRNA processing</keyword>
<gene>
    <name evidence="9" type="ORF">KP509_08G070300</name>
</gene>
<dbReference type="SUPFAM" id="SSF82829">
    <property type="entry name" value="MesJ substrate recognition domain-like"/>
    <property type="match status" value="1"/>
</dbReference>
<dbReference type="Pfam" id="PF01171">
    <property type="entry name" value="ATP_bind_3"/>
    <property type="match status" value="1"/>
</dbReference>
<proteinExistence type="inferred from homology"/>
<evidence type="ECO:0000256" key="5">
    <source>
        <dbReference type="ARBA" id="ARBA00022840"/>
    </source>
</evidence>
<evidence type="ECO:0000256" key="6">
    <source>
        <dbReference type="ARBA" id="ARBA00048539"/>
    </source>
</evidence>
<evidence type="ECO:0000256" key="4">
    <source>
        <dbReference type="ARBA" id="ARBA00022741"/>
    </source>
</evidence>